<evidence type="ECO:0000259" key="1">
    <source>
        <dbReference type="Pfam" id="PF03551"/>
    </source>
</evidence>
<dbReference type="AlphaFoldDB" id="A0A6G7Y524"/>
<feature type="domain" description="Transcription regulator PadR N-terminal" evidence="1">
    <location>
        <begin position="14"/>
        <end position="83"/>
    </location>
</feature>
<accession>A0A6G7Y524</accession>
<name>A0A6G7Y524_9ACTN</name>
<dbReference type="InterPro" id="IPR036390">
    <property type="entry name" value="WH_DNA-bd_sf"/>
</dbReference>
<dbReference type="InterPro" id="IPR005149">
    <property type="entry name" value="Tscrpt_reg_PadR_N"/>
</dbReference>
<protein>
    <recommendedName>
        <fullName evidence="1">Transcription regulator PadR N-terminal domain-containing protein</fullName>
    </recommendedName>
</protein>
<gene>
    <name evidence="2" type="ORF">G7070_05855</name>
</gene>
<dbReference type="EMBL" id="CP049865">
    <property type="protein sequence ID" value="QIK71883.1"/>
    <property type="molecule type" value="Genomic_DNA"/>
</dbReference>
<keyword evidence="3" id="KW-1185">Reference proteome</keyword>
<evidence type="ECO:0000313" key="3">
    <source>
        <dbReference type="Proteomes" id="UP000501058"/>
    </source>
</evidence>
<dbReference type="SUPFAM" id="SSF46785">
    <property type="entry name" value="Winged helix' DNA-binding domain"/>
    <property type="match status" value="1"/>
</dbReference>
<dbReference type="KEGG" id="prv:G7070_05855"/>
<dbReference type="Gene3D" id="1.10.10.10">
    <property type="entry name" value="Winged helix-like DNA-binding domain superfamily/Winged helix DNA-binding domain"/>
    <property type="match status" value="1"/>
</dbReference>
<dbReference type="PANTHER" id="PTHR43252">
    <property type="entry name" value="TRANSCRIPTIONAL REGULATOR YQJI"/>
    <property type="match status" value="1"/>
</dbReference>
<evidence type="ECO:0000313" key="2">
    <source>
        <dbReference type="EMBL" id="QIK71883.1"/>
    </source>
</evidence>
<proteinExistence type="predicted"/>
<dbReference type="Pfam" id="PF03551">
    <property type="entry name" value="PadR"/>
    <property type="match status" value="1"/>
</dbReference>
<dbReference type="InterPro" id="IPR036388">
    <property type="entry name" value="WH-like_DNA-bd_sf"/>
</dbReference>
<organism evidence="2 3">
    <name type="scientific">Propioniciclava coleopterorum</name>
    <dbReference type="NCBI Taxonomy" id="2714937"/>
    <lineage>
        <taxon>Bacteria</taxon>
        <taxon>Bacillati</taxon>
        <taxon>Actinomycetota</taxon>
        <taxon>Actinomycetes</taxon>
        <taxon>Propionibacteriales</taxon>
        <taxon>Propionibacteriaceae</taxon>
        <taxon>Propioniciclava</taxon>
    </lineage>
</organism>
<sequence length="184" mass="20707">MPTNALANPLVLPILGLVAEQPGHAYALFSELRSRYAYISVRNSTVYTLLNTLVEAGWLHSEPRDTDRQTFQLTSAGRQALAERVEHELRDGALGNRTAFMTALAYLGILTPTEAAAALQSRVDRIHQEEERLASALDEAGSVPELHMIETHYYRDQLNHERSWLDATVRRIRSNTLAWPSRKS</sequence>
<reference evidence="2 3" key="1">
    <citation type="submission" date="2020-03" db="EMBL/GenBank/DDBJ databases">
        <title>Propioniciclava sp. nov., isolated from Hydrophilus acuminatus.</title>
        <authorList>
            <person name="Hyun D.-W."/>
            <person name="Bae J.-W."/>
        </authorList>
    </citation>
    <scope>NUCLEOTIDE SEQUENCE [LARGE SCALE GENOMIC DNA]</scope>
    <source>
        <strain evidence="2 3">HDW11</strain>
    </source>
</reference>
<dbReference type="PANTHER" id="PTHR43252:SF2">
    <property type="entry name" value="TRANSCRIPTION REGULATOR, PADR-LIKE FAMILY"/>
    <property type="match status" value="1"/>
</dbReference>
<dbReference type="Proteomes" id="UP000501058">
    <property type="component" value="Chromosome"/>
</dbReference>
<dbReference type="RefSeq" id="WP_166232711.1">
    <property type="nucleotide sequence ID" value="NZ_CP049865.1"/>
</dbReference>